<proteinExistence type="predicted"/>
<accession>A0A382JGC7</accession>
<gene>
    <name evidence="1" type="ORF">METZ01_LOCUS263569</name>
</gene>
<name>A0A382JGC7_9ZZZZ</name>
<sequence length="292" mass="32555">VKSLPLYLGGLLIALAVAGAAMTLSTPPPPPPVVQAPPSRRALVRRAPAPAPKKDEISPEQVRAQDEEDIIKILLAQIESTPTEIDAAWIAEMCREIDDVDSLDVFWKEVIAGGQSFGIAYASRNRKTGMVMSRNPLYYVFEAREHIYSTVPKQDNLLGDGRGLLDMAVAKSWEASRKEIREQMAKEQRKKADDIELPEEVGTLDNELKTTYFKEFLKLYAVLGELAVESGGDARNYVSARIRLHEAAIVDRHQRLTETMAQARDRYQGTTQSSAPAMVQIKRWSNSVNEHL</sequence>
<reference evidence="1" key="1">
    <citation type="submission" date="2018-05" db="EMBL/GenBank/DDBJ databases">
        <authorList>
            <person name="Lanie J.A."/>
            <person name="Ng W.-L."/>
            <person name="Kazmierczak K.M."/>
            <person name="Andrzejewski T.M."/>
            <person name="Davidsen T.M."/>
            <person name="Wayne K.J."/>
            <person name="Tettelin H."/>
            <person name="Glass J.I."/>
            <person name="Rusch D."/>
            <person name="Podicherti R."/>
            <person name="Tsui H.-C.T."/>
            <person name="Winkler M.E."/>
        </authorList>
    </citation>
    <scope>NUCLEOTIDE SEQUENCE</scope>
</reference>
<dbReference type="AlphaFoldDB" id="A0A382JGC7"/>
<feature type="non-terminal residue" evidence="1">
    <location>
        <position position="292"/>
    </location>
</feature>
<feature type="non-terminal residue" evidence="1">
    <location>
        <position position="1"/>
    </location>
</feature>
<protein>
    <submittedName>
        <fullName evidence="1">Uncharacterized protein</fullName>
    </submittedName>
</protein>
<organism evidence="1">
    <name type="scientific">marine metagenome</name>
    <dbReference type="NCBI Taxonomy" id="408172"/>
    <lineage>
        <taxon>unclassified sequences</taxon>
        <taxon>metagenomes</taxon>
        <taxon>ecological metagenomes</taxon>
    </lineage>
</organism>
<evidence type="ECO:0000313" key="1">
    <source>
        <dbReference type="EMBL" id="SVC10715.1"/>
    </source>
</evidence>
<dbReference type="EMBL" id="UINC01073952">
    <property type="protein sequence ID" value="SVC10715.1"/>
    <property type="molecule type" value="Genomic_DNA"/>
</dbReference>